<dbReference type="InterPro" id="IPR050796">
    <property type="entry name" value="SCF_F-box_component"/>
</dbReference>
<evidence type="ECO:0000259" key="1">
    <source>
        <dbReference type="PROSITE" id="PS50181"/>
    </source>
</evidence>
<dbReference type="InterPro" id="IPR036047">
    <property type="entry name" value="F-box-like_dom_sf"/>
</dbReference>
<evidence type="ECO:0000313" key="3">
    <source>
        <dbReference type="Proteomes" id="UP000238479"/>
    </source>
</evidence>
<feature type="domain" description="F-box" evidence="1">
    <location>
        <begin position="12"/>
        <end position="59"/>
    </location>
</feature>
<dbReference type="InterPro" id="IPR013187">
    <property type="entry name" value="F-box-assoc_dom_typ3"/>
</dbReference>
<dbReference type="Pfam" id="PF08268">
    <property type="entry name" value="FBA_3"/>
    <property type="match status" value="1"/>
</dbReference>
<dbReference type="PROSITE" id="PS50181">
    <property type="entry name" value="FBOX"/>
    <property type="match status" value="1"/>
</dbReference>
<dbReference type="SUPFAM" id="SSF81383">
    <property type="entry name" value="F-box domain"/>
    <property type="match status" value="1"/>
</dbReference>
<reference evidence="2 3" key="1">
    <citation type="journal article" date="2018" name="Nat. Genet.">
        <title>The Rosa genome provides new insights in the design of modern roses.</title>
        <authorList>
            <person name="Bendahmane M."/>
        </authorList>
    </citation>
    <scope>NUCLEOTIDE SEQUENCE [LARGE SCALE GENOMIC DNA]</scope>
    <source>
        <strain evidence="3">cv. Old Blush</strain>
    </source>
</reference>
<keyword evidence="3" id="KW-1185">Reference proteome</keyword>
<dbReference type="OMA" id="LPHEHAI"/>
<sequence length="290" mass="33587">MKMEDRRVKLTGNQNVDLPAEIIDEILSRLPVKPLCRFKCVSKSWRSLISDPDFIAMHSSKAFEIKDVLSQRLKLLFTDWESDCVYCLDVGQLLNHNHNVEVDGLVATSAELDFVFDNLPRRGGYNCTGLVHTCNNFLFFQITDPFETNNSFLHNHLITNPATRELKKVPLPPPWRLQREPDFLDYYGFGFDYSTNQYKVVNMQVYVIYGIVFSVYTLETSSWRRVEGEFLYFPMSTGGIVLNGHVHWLAKCEAKQDPPLLIISFNLAKEEVREIPLPAIRREYRSIRGL</sequence>
<dbReference type="SMART" id="SM00256">
    <property type="entry name" value="FBOX"/>
    <property type="match status" value="1"/>
</dbReference>
<protein>
    <submittedName>
        <fullName evidence="2">Putative F-box domain-containing protein</fullName>
    </submittedName>
</protein>
<organism evidence="2 3">
    <name type="scientific">Rosa chinensis</name>
    <name type="common">China rose</name>
    <dbReference type="NCBI Taxonomy" id="74649"/>
    <lineage>
        <taxon>Eukaryota</taxon>
        <taxon>Viridiplantae</taxon>
        <taxon>Streptophyta</taxon>
        <taxon>Embryophyta</taxon>
        <taxon>Tracheophyta</taxon>
        <taxon>Spermatophyta</taxon>
        <taxon>Magnoliopsida</taxon>
        <taxon>eudicotyledons</taxon>
        <taxon>Gunneridae</taxon>
        <taxon>Pentapetalae</taxon>
        <taxon>rosids</taxon>
        <taxon>fabids</taxon>
        <taxon>Rosales</taxon>
        <taxon>Rosaceae</taxon>
        <taxon>Rosoideae</taxon>
        <taxon>Rosoideae incertae sedis</taxon>
        <taxon>Rosa</taxon>
    </lineage>
</organism>
<dbReference type="EMBL" id="PDCK01000040">
    <property type="protein sequence ID" value="PRQ46613.1"/>
    <property type="molecule type" value="Genomic_DNA"/>
</dbReference>
<dbReference type="Gene3D" id="1.20.1280.50">
    <property type="match status" value="1"/>
</dbReference>
<proteinExistence type="predicted"/>
<dbReference type="STRING" id="74649.A0A2P6RJL7"/>
<dbReference type="InterPro" id="IPR001810">
    <property type="entry name" value="F-box_dom"/>
</dbReference>
<gene>
    <name evidence="2" type="ORF">RchiOBHm_Chr2g0090931</name>
</gene>
<comment type="caution">
    <text evidence="2">The sequence shown here is derived from an EMBL/GenBank/DDBJ whole genome shotgun (WGS) entry which is preliminary data.</text>
</comment>
<evidence type="ECO:0000313" key="2">
    <source>
        <dbReference type="EMBL" id="PRQ46613.1"/>
    </source>
</evidence>
<dbReference type="PANTHER" id="PTHR31672:SF13">
    <property type="entry name" value="F-BOX PROTEIN CPR30-LIKE"/>
    <property type="match status" value="1"/>
</dbReference>
<dbReference type="Pfam" id="PF00646">
    <property type="entry name" value="F-box"/>
    <property type="match status" value="1"/>
</dbReference>
<dbReference type="PANTHER" id="PTHR31672">
    <property type="entry name" value="BNACNNG10540D PROTEIN"/>
    <property type="match status" value="1"/>
</dbReference>
<dbReference type="AlphaFoldDB" id="A0A2P6RJL7"/>
<name>A0A2P6RJL7_ROSCH</name>
<dbReference type="NCBIfam" id="TIGR01640">
    <property type="entry name" value="F_box_assoc_1"/>
    <property type="match status" value="1"/>
</dbReference>
<dbReference type="Gramene" id="PRQ46613">
    <property type="protein sequence ID" value="PRQ46613"/>
    <property type="gene ID" value="RchiOBHm_Chr2g0090931"/>
</dbReference>
<dbReference type="Proteomes" id="UP000238479">
    <property type="component" value="Chromosome 2"/>
</dbReference>
<dbReference type="CDD" id="cd22157">
    <property type="entry name" value="F-box_AtFBW1-like"/>
    <property type="match status" value="1"/>
</dbReference>
<dbReference type="InterPro" id="IPR017451">
    <property type="entry name" value="F-box-assoc_interact_dom"/>
</dbReference>
<accession>A0A2P6RJL7</accession>